<dbReference type="Pfam" id="PF00501">
    <property type="entry name" value="AMP-binding"/>
    <property type="match status" value="1"/>
</dbReference>
<keyword evidence="4" id="KW-1185">Reference proteome</keyword>
<dbReference type="GO" id="GO:0044550">
    <property type="term" value="P:secondary metabolite biosynthetic process"/>
    <property type="evidence" value="ECO:0007669"/>
    <property type="project" value="TreeGrafter"/>
</dbReference>
<dbReference type="PANTHER" id="PTHR45527:SF1">
    <property type="entry name" value="FATTY ACID SYNTHASE"/>
    <property type="match status" value="1"/>
</dbReference>
<evidence type="ECO:0000259" key="1">
    <source>
        <dbReference type="Pfam" id="PF00501"/>
    </source>
</evidence>
<dbReference type="InterPro" id="IPR025110">
    <property type="entry name" value="AMP-bd_C"/>
</dbReference>
<accession>V8G5C5</accession>
<dbReference type="AlphaFoldDB" id="V8G5C5"/>
<dbReference type="Gene3D" id="3.40.50.12780">
    <property type="entry name" value="N-terminal domain of ligase-like"/>
    <property type="match status" value="1"/>
</dbReference>
<evidence type="ECO:0000259" key="2">
    <source>
        <dbReference type="Pfam" id="PF13193"/>
    </source>
</evidence>
<dbReference type="PANTHER" id="PTHR45527">
    <property type="entry name" value="NONRIBOSOMAL PEPTIDE SYNTHETASE"/>
    <property type="match status" value="1"/>
</dbReference>
<dbReference type="GO" id="GO:0031177">
    <property type="term" value="F:phosphopantetheine binding"/>
    <property type="evidence" value="ECO:0007669"/>
    <property type="project" value="TreeGrafter"/>
</dbReference>
<sequence length="520" mass="58756">MDIENLGFDNYLEKIYANLFCDELDKVAIICDDKKISYKECAQNVYNIMSFLSNRPNKQDIIIVKLHKSPEFIFVTLACALMGIIWLPIDMDSPDSRKEYFVQNCRGTLIVSEQCVSHFAGVENVNIHSLLQVSTAKIDNVSNKIPSMDRLAAYYLYTSGSTGVPKCVVLNRQATSNVIYETVKRWGLNNEDVFIAITPCHHDMSIFDIFAPFSLGATLVVPAKEQFKDAEAWANLVTMHRVSVWVSVPAIVEMLFMVAGKEDINSLRIIAQGGDYINPSIVRELQKTLPDCQLYSLGGPTETTIWSIWHKICLDDQHCIPYGKPLQNNVYYILDDRMQSCPPFKEGTMYMTGINLSNGYLVDGEINHQDFVELHLDNDNPPEVALKMSDKGYFDENGTIIFCGRDVWYLKVKGTRISALEVEKALNSYYLIATSVVVCSRNPLTGGSDLVSFVTLKNEEEFSYSQLRKYLRGVLPISHIPSKFVVLDKMPLSSNGKVDRASIQKKADELYAKEWVELIS</sequence>
<reference evidence="3 4" key="1">
    <citation type="submission" date="2013-11" db="EMBL/GenBank/DDBJ databases">
        <title>Genomic analysis of Pelistega sp. HM-7.</title>
        <authorList>
            <person name="Kumbhare S.V."/>
            <person name="Shetty S.A."/>
            <person name="Sharma O."/>
            <person name="Dhotre D.P."/>
        </authorList>
    </citation>
    <scope>NUCLEOTIDE SEQUENCE [LARGE SCALE GENOMIC DNA]</scope>
    <source>
        <strain evidence="3 4">HM-7</strain>
    </source>
</reference>
<protein>
    <submittedName>
        <fullName evidence="3">Peptide synthetase</fullName>
    </submittedName>
</protein>
<dbReference type="GO" id="GO:0005737">
    <property type="term" value="C:cytoplasm"/>
    <property type="evidence" value="ECO:0007669"/>
    <property type="project" value="TreeGrafter"/>
</dbReference>
<dbReference type="OrthoDB" id="6297021at2"/>
<dbReference type="Gene3D" id="3.30.300.30">
    <property type="match status" value="1"/>
</dbReference>
<dbReference type="Proteomes" id="UP000018766">
    <property type="component" value="Unassembled WGS sequence"/>
</dbReference>
<organism evidence="3 4">
    <name type="scientific">Pelistega indica</name>
    <dbReference type="NCBI Taxonomy" id="1414851"/>
    <lineage>
        <taxon>Bacteria</taxon>
        <taxon>Pseudomonadati</taxon>
        <taxon>Pseudomonadota</taxon>
        <taxon>Betaproteobacteria</taxon>
        <taxon>Burkholderiales</taxon>
        <taxon>Alcaligenaceae</taxon>
        <taxon>Pelistega</taxon>
    </lineage>
</organism>
<gene>
    <name evidence="3" type="ORF">V757_06740</name>
</gene>
<feature type="domain" description="AMP-dependent synthetase/ligase" evidence="1">
    <location>
        <begin position="25"/>
        <end position="361"/>
    </location>
</feature>
<comment type="caution">
    <text evidence="3">The sequence shown here is derived from an EMBL/GenBank/DDBJ whole genome shotgun (WGS) entry which is preliminary data.</text>
</comment>
<dbReference type="Pfam" id="PF13193">
    <property type="entry name" value="AMP-binding_C"/>
    <property type="match status" value="1"/>
</dbReference>
<dbReference type="InterPro" id="IPR042099">
    <property type="entry name" value="ANL_N_sf"/>
</dbReference>
<dbReference type="GO" id="GO:0043041">
    <property type="term" value="P:amino acid activation for nonribosomal peptide biosynthetic process"/>
    <property type="evidence" value="ECO:0007669"/>
    <property type="project" value="TreeGrafter"/>
</dbReference>
<dbReference type="SUPFAM" id="SSF56801">
    <property type="entry name" value="Acetyl-CoA synthetase-like"/>
    <property type="match status" value="1"/>
</dbReference>
<dbReference type="InterPro" id="IPR020845">
    <property type="entry name" value="AMP-binding_CS"/>
</dbReference>
<dbReference type="RefSeq" id="WP_023951038.1">
    <property type="nucleotide sequence ID" value="NZ_AYSV01000084.1"/>
</dbReference>
<dbReference type="PROSITE" id="PS00455">
    <property type="entry name" value="AMP_BINDING"/>
    <property type="match status" value="1"/>
</dbReference>
<name>V8G5C5_9BURK</name>
<feature type="domain" description="AMP-binding enzyme C-terminal" evidence="2">
    <location>
        <begin position="421"/>
        <end position="497"/>
    </location>
</feature>
<evidence type="ECO:0000313" key="3">
    <source>
        <dbReference type="EMBL" id="ETD71173.1"/>
    </source>
</evidence>
<dbReference type="InterPro" id="IPR045851">
    <property type="entry name" value="AMP-bd_C_sf"/>
</dbReference>
<evidence type="ECO:0000313" key="4">
    <source>
        <dbReference type="Proteomes" id="UP000018766"/>
    </source>
</evidence>
<proteinExistence type="predicted"/>
<dbReference type="InterPro" id="IPR000873">
    <property type="entry name" value="AMP-dep_synth/lig_dom"/>
</dbReference>
<dbReference type="EMBL" id="AYSV01000084">
    <property type="protein sequence ID" value="ETD71173.1"/>
    <property type="molecule type" value="Genomic_DNA"/>
</dbReference>